<reference evidence="12" key="2">
    <citation type="submission" date="2005-04" db="EMBL/GenBank/DDBJ databases">
        <authorList>
            <person name="Buell C.R."/>
            <person name="Wing R.A."/>
            <person name="McCombie W.A."/>
            <person name="Ouyang S."/>
        </authorList>
    </citation>
    <scope>NUCLEOTIDE SEQUENCE</scope>
</reference>
<evidence type="ECO:0000256" key="1">
    <source>
        <dbReference type="ARBA" id="ARBA00001968"/>
    </source>
</evidence>
<evidence type="ECO:0000256" key="5">
    <source>
        <dbReference type="ARBA" id="ARBA00022723"/>
    </source>
</evidence>
<feature type="domain" description="DUF8040" evidence="11">
    <location>
        <begin position="567"/>
        <end position="657"/>
    </location>
</feature>
<dbReference type="EMBL" id="DP000010">
    <property type="protein sequence ID" value="ABA95288.1"/>
    <property type="molecule type" value="Genomic_DNA"/>
</dbReference>
<feature type="domain" description="Myb/SANT-like" evidence="9">
    <location>
        <begin position="208"/>
        <end position="300"/>
    </location>
</feature>
<feature type="region of interest" description="Disordered" evidence="8">
    <location>
        <begin position="364"/>
        <end position="427"/>
    </location>
</feature>
<dbReference type="GO" id="GO:0016787">
    <property type="term" value="F:hydrolase activity"/>
    <property type="evidence" value="ECO:0007669"/>
    <property type="project" value="UniProtKB-KW"/>
</dbReference>
<comment type="similarity">
    <text evidence="3">Belongs to the HARBI1 family.</text>
</comment>
<evidence type="ECO:0000256" key="4">
    <source>
        <dbReference type="ARBA" id="ARBA00022722"/>
    </source>
</evidence>
<feature type="region of interest" description="Disordered" evidence="8">
    <location>
        <begin position="1"/>
        <end position="25"/>
    </location>
</feature>
<evidence type="ECO:0000259" key="11">
    <source>
        <dbReference type="Pfam" id="PF26138"/>
    </source>
</evidence>
<gene>
    <name evidence="12" type="ordered locus">LOC_Os11g45660</name>
</gene>
<feature type="domain" description="DDE Tnp4" evidence="10">
    <location>
        <begin position="694"/>
        <end position="856"/>
    </location>
</feature>
<keyword evidence="4" id="KW-0540">Nuclease</keyword>
<dbReference type="HOGENOM" id="CLU_040082_0_0_1"/>
<dbReference type="InterPro" id="IPR027806">
    <property type="entry name" value="HARBI1_dom"/>
</dbReference>
<comment type="cofactor">
    <cofactor evidence="1">
        <name>a divalent metal cation</name>
        <dbReference type="ChEBI" id="CHEBI:60240"/>
    </cofactor>
</comment>
<dbReference type="PANTHER" id="PTHR22930:SF280">
    <property type="entry name" value="OS11G0202600 PROTEIN"/>
    <property type="match status" value="1"/>
</dbReference>
<dbReference type="InterPro" id="IPR058353">
    <property type="entry name" value="DUF8040"/>
</dbReference>
<dbReference type="GO" id="GO:0046872">
    <property type="term" value="F:metal ion binding"/>
    <property type="evidence" value="ECO:0007669"/>
    <property type="project" value="UniProtKB-KW"/>
</dbReference>
<evidence type="ECO:0000256" key="2">
    <source>
        <dbReference type="ARBA" id="ARBA00004123"/>
    </source>
</evidence>
<evidence type="ECO:0000313" key="12">
    <source>
        <dbReference type="EMBL" id="ABA95288.1"/>
    </source>
</evidence>
<evidence type="ECO:0000256" key="6">
    <source>
        <dbReference type="ARBA" id="ARBA00022801"/>
    </source>
</evidence>
<dbReference type="Pfam" id="PF26138">
    <property type="entry name" value="DUF8040"/>
    <property type="match status" value="1"/>
</dbReference>
<dbReference type="Pfam" id="PF12776">
    <property type="entry name" value="Myb_DNA-bind_3"/>
    <property type="match status" value="1"/>
</dbReference>
<comment type="subcellular location">
    <subcellularLocation>
        <location evidence="2">Nucleus</location>
    </subcellularLocation>
</comment>
<feature type="compositionally biased region" description="Acidic residues" evidence="8">
    <location>
        <begin position="366"/>
        <end position="380"/>
    </location>
</feature>
<feature type="region of interest" description="Disordered" evidence="8">
    <location>
        <begin position="79"/>
        <end position="203"/>
    </location>
</feature>
<protein>
    <submittedName>
        <fullName evidence="12">Transposon protein, putative, CACTA, En/Spm sub-class</fullName>
    </submittedName>
</protein>
<reference evidence="12" key="3">
    <citation type="submission" date="2006-01" db="EMBL/GenBank/DDBJ databases">
        <authorList>
            <person name="Buell R."/>
        </authorList>
    </citation>
    <scope>NUCLEOTIDE SEQUENCE</scope>
</reference>
<dbReference type="Pfam" id="PF13359">
    <property type="entry name" value="DDE_Tnp_4"/>
    <property type="match status" value="1"/>
</dbReference>
<organism evidence="12">
    <name type="scientific">Oryza sativa subsp. japonica</name>
    <name type="common">Rice</name>
    <dbReference type="NCBI Taxonomy" id="39947"/>
    <lineage>
        <taxon>Eukaryota</taxon>
        <taxon>Viridiplantae</taxon>
        <taxon>Streptophyta</taxon>
        <taxon>Embryophyta</taxon>
        <taxon>Tracheophyta</taxon>
        <taxon>Spermatophyta</taxon>
        <taxon>Magnoliopsida</taxon>
        <taxon>Liliopsida</taxon>
        <taxon>Poales</taxon>
        <taxon>Poaceae</taxon>
        <taxon>BOP clade</taxon>
        <taxon>Oryzoideae</taxon>
        <taxon>Oryzeae</taxon>
        <taxon>Oryzinae</taxon>
        <taxon>Oryza</taxon>
        <taxon>Oryza sativa</taxon>
    </lineage>
</organism>
<name>Q2QZK7_ORYSJ</name>
<dbReference type="InterPro" id="IPR045249">
    <property type="entry name" value="HARBI1-like"/>
</dbReference>
<sequence length="916" mass="101375">MAGGNPHDFFSQSLNEAPTGHMDGSDYGFSQGSSGYGGYGTGIHFGGGGSGGLDLNSQADAFPDFASYQQILEPGSLVLPPIRAGSRSTVPPSRPPPAAGGGRGSSRGGRGGGRGRGRSLTNGAGSGRGMRGFVPPGSSSGQGGVRGHGASMSHSGPPAFNFGVFGGGRRAGASSSQGTNVSEDDGNEEDEEDFGPDGQHMNTYDKANWTEEKTYTLCEIACEEIMDGHCPNGAWTTRGYQNLKAKYFQRANLRHSTKQIKNRFTHLKNYYSAWVWLNQQTGAGRSASGEIIASNAWWEKKLRYAVVKNIASLHDFRVFCDIDLVSIQEKGDAKKFRHGNPEYLDFLIEIFQGVAVDGSTAYIPGFEDEDEEEGEEEAGDAGEAARGERAVGDGYENSPMSNNSRKRGSSSCDVSTASSPGKKSKSPVVQLMKGLLNSFNSDCDKSNTLITELVNSKKLKEQKKESIAESLTNCQRLAVECGAAEDSVEYFCATQLFASKHNRDGEGSGDEDISDEDSSDDEIDLIIYILKKREMDRRRACMLAAMIGTYYLELYSNKAPRRVAPESGHDWVMRTLANRTACYNMFRMHRPVFERLHSVLVESYELKSTNNMDSMECLGLFLWIVGAPQSVRQAQDRFVRSLKTVHSKFKAVLTALLKLAQDIIRPKDPLFTTFHKKLLSPQYTPYLDNCIGAIDGTHIQVVVPNSAAVQHRNRHKEKSQNVMCVCDFDMRFTFVLAGWPGSVHDMRVFNDAHTRFSAKFPKPPPGKFYLVDSGYPNRPGYLAPYKGITYHFQEYNESTLPRGKREHFNYCHSSCRNVIERSFGVLKNKWRILFSLPSYSQEKQSRIIHACIALHNFIRDSQMADTEFDNCDHDENYDPLGGTSSPSSEPTNELDSRVMNQFRDWIADGLWYLKGM</sequence>
<evidence type="ECO:0000259" key="9">
    <source>
        <dbReference type="Pfam" id="PF12776"/>
    </source>
</evidence>
<keyword evidence="7" id="KW-0539">Nucleus</keyword>
<reference evidence="12" key="1">
    <citation type="journal article" date="2005" name="BMC Biol.">
        <title>The sequence of rice chromosomes 11 and 12, rich in disease resistance genes and recent gene duplications.</title>
        <authorList>
            <consortium name="The rice chromosomes 11 and 12 sequencing consortia"/>
        </authorList>
    </citation>
    <scope>NUCLEOTIDE SEQUENCE [LARGE SCALE GENOMIC DNA]</scope>
</reference>
<evidence type="ECO:0000256" key="7">
    <source>
        <dbReference type="ARBA" id="ARBA00023242"/>
    </source>
</evidence>
<evidence type="ECO:0000259" key="10">
    <source>
        <dbReference type="Pfam" id="PF13359"/>
    </source>
</evidence>
<proteinExistence type="inferred from homology"/>
<dbReference type="GO" id="GO:0004518">
    <property type="term" value="F:nuclease activity"/>
    <property type="evidence" value="ECO:0007669"/>
    <property type="project" value="UniProtKB-KW"/>
</dbReference>
<evidence type="ECO:0000256" key="8">
    <source>
        <dbReference type="SAM" id="MobiDB-lite"/>
    </source>
</evidence>
<dbReference type="PANTHER" id="PTHR22930">
    <property type="match status" value="1"/>
</dbReference>
<evidence type="ECO:0000256" key="3">
    <source>
        <dbReference type="ARBA" id="ARBA00006958"/>
    </source>
</evidence>
<dbReference type="AlphaFoldDB" id="Q2QZK7"/>
<feature type="compositionally biased region" description="Polar residues" evidence="8">
    <location>
        <begin position="398"/>
        <end position="417"/>
    </location>
</feature>
<accession>Q2QZK7</accession>
<dbReference type="InterPro" id="IPR024752">
    <property type="entry name" value="Myb/SANT-like_dom"/>
</dbReference>
<dbReference type="GO" id="GO:0005634">
    <property type="term" value="C:nucleus"/>
    <property type="evidence" value="ECO:0007669"/>
    <property type="project" value="UniProtKB-SubCell"/>
</dbReference>
<keyword evidence="5" id="KW-0479">Metal-binding</keyword>
<feature type="compositionally biased region" description="Acidic residues" evidence="8">
    <location>
        <begin position="182"/>
        <end position="195"/>
    </location>
</feature>
<feature type="compositionally biased region" description="Gly residues" evidence="8">
    <location>
        <begin position="99"/>
        <end position="114"/>
    </location>
</feature>
<keyword evidence="6" id="KW-0378">Hydrolase</keyword>